<dbReference type="InterPro" id="IPR029044">
    <property type="entry name" value="Nucleotide-diphossugar_trans"/>
</dbReference>
<keyword evidence="2" id="KW-0808">Transferase</keyword>
<dbReference type="InterPro" id="IPR001173">
    <property type="entry name" value="Glyco_trans_2-like"/>
</dbReference>
<evidence type="ECO:0000313" key="3">
    <source>
        <dbReference type="Proteomes" id="UP000029734"/>
    </source>
</evidence>
<organism evidence="2 3">
    <name type="scientific">Paenibacillus wynnii</name>
    <dbReference type="NCBI Taxonomy" id="268407"/>
    <lineage>
        <taxon>Bacteria</taxon>
        <taxon>Bacillati</taxon>
        <taxon>Bacillota</taxon>
        <taxon>Bacilli</taxon>
        <taxon>Bacillales</taxon>
        <taxon>Paenibacillaceae</taxon>
        <taxon>Paenibacillus</taxon>
    </lineage>
</organism>
<comment type="caution">
    <text evidence="2">The sequence shown here is derived from an EMBL/GenBank/DDBJ whole genome shotgun (WGS) entry which is preliminary data.</text>
</comment>
<reference evidence="2 3" key="2">
    <citation type="submission" date="2014-10" db="EMBL/GenBank/DDBJ databases">
        <title>Comparative genomics of the Paenibacillus odorifer group.</title>
        <authorList>
            <person name="Tsai Y.-C."/>
            <person name="Martin N."/>
            <person name="Korlach J."/>
            <person name="Wiedmann M."/>
        </authorList>
    </citation>
    <scope>NUCLEOTIDE SEQUENCE [LARGE SCALE GENOMIC DNA]</scope>
    <source>
        <strain evidence="2 3">DSM 18334</strain>
    </source>
</reference>
<dbReference type="Proteomes" id="UP000029734">
    <property type="component" value="Unassembled WGS sequence"/>
</dbReference>
<dbReference type="SUPFAM" id="SSF53448">
    <property type="entry name" value="Nucleotide-diphospho-sugar transferases"/>
    <property type="match status" value="1"/>
</dbReference>
<accession>A0A098MC81</accession>
<gene>
    <name evidence="2" type="ORF">PWYN_10115</name>
</gene>
<protein>
    <submittedName>
        <fullName evidence="2">Glycosyl transferase family 2</fullName>
    </submittedName>
</protein>
<dbReference type="AlphaFoldDB" id="A0A098MC81"/>
<evidence type="ECO:0000259" key="1">
    <source>
        <dbReference type="Pfam" id="PF00535"/>
    </source>
</evidence>
<proteinExistence type="predicted"/>
<evidence type="ECO:0000313" key="2">
    <source>
        <dbReference type="EMBL" id="KGE19658.1"/>
    </source>
</evidence>
<dbReference type="CDD" id="cd00761">
    <property type="entry name" value="Glyco_tranf_GTA_type"/>
    <property type="match status" value="1"/>
</dbReference>
<reference evidence="2 3" key="1">
    <citation type="submission" date="2014-08" db="EMBL/GenBank/DDBJ databases">
        <authorList>
            <person name="den Bakker H.C."/>
        </authorList>
    </citation>
    <scope>NUCLEOTIDE SEQUENCE [LARGE SCALE GENOMIC DNA]</scope>
    <source>
        <strain evidence="2 3">DSM 18334</strain>
    </source>
</reference>
<dbReference type="OrthoDB" id="6713581at2"/>
<dbReference type="STRING" id="268407.PWYN_10115"/>
<dbReference type="Pfam" id="PF00535">
    <property type="entry name" value="Glycos_transf_2"/>
    <property type="match status" value="1"/>
</dbReference>
<dbReference type="Gene3D" id="3.90.550.10">
    <property type="entry name" value="Spore Coat Polysaccharide Biosynthesis Protein SpsA, Chain A"/>
    <property type="match status" value="1"/>
</dbReference>
<dbReference type="eggNOG" id="COG1216">
    <property type="taxonomic scope" value="Bacteria"/>
</dbReference>
<feature type="domain" description="Glycosyltransferase 2-like" evidence="1">
    <location>
        <begin position="14"/>
        <end position="126"/>
    </location>
</feature>
<name>A0A098MC81_9BACL</name>
<dbReference type="EMBL" id="JQCR01000002">
    <property type="protein sequence ID" value="KGE19658.1"/>
    <property type="molecule type" value="Genomic_DNA"/>
</dbReference>
<keyword evidence="3" id="KW-1185">Reference proteome</keyword>
<dbReference type="GO" id="GO:0016740">
    <property type="term" value="F:transferase activity"/>
    <property type="evidence" value="ECO:0007669"/>
    <property type="project" value="UniProtKB-KW"/>
</dbReference>
<sequence>MKTAPYSTQNAISIVTCTKRLDCLNTLFENYQRQNYKNKELIIILNKNSLKMSDYITAAKKYPNVRIYRMPEKASLGRCLNYGVQLSTYSYIAKFDDDDYYSTNYLTDSMRTLRKTNADIVGKRAHYMSLSDKKLLLLRYSSMENKYVSILQGATLLVRKHVFNQISFPNRNRGECVKFCSDCIAHGFKIFSGSRYNFAAIRRKNSKDHTWIVSYKKLLTKNVKVLKMENFKKFVSRG</sequence>
<dbReference type="RefSeq" id="WP_036650818.1">
    <property type="nucleotide sequence ID" value="NZ_JQCR01000002.1"/>
</dbReference>